<gene>
    <name evidence="2" type="ORF">EVAR_21122_1</name>
</gene>
<protein>
    <submittedName>
        <fullName evidence="2">Uncharacterized protein</fullName>
    </submittedName>
</protein>
<evidence type="ECO:0000313" key="2">
    <source>
        <dbReference type="EMBL" id="GBP42118.1"/>
    </source>
</evidence>
<evidence type="ECO:0000256" key="1">
    <source>
        <dbReference type="SAM" id="MobiDB-lite"/>
    </source>
</evidence>
<proteinExistence type="predicted"/>
<organism evidence="2 3">
    <name type="scientific">Eumeta variegata</name>
    <name type="common">Bagworm moth</name>
    <name type="synonym">Eumeta japonica</name>
    <dbReference type="NCBI Taxonomy" id="151549"/>
    <lineage>
        <taxon>Eukaryota</taxon>
        <taxon>Metazoa</taxon>
        <taxon>Ecdysozoa</taxon>
        <taxon>Arthropoda</taxon>
        <taxon>Hexapoda</taxon>
        <taxon>Insecta</taxon>
        <taxon>Pterygota</taxon>
        <taxon>Neoptera</taxon>
        <taxon>Endopterygota</taxon>
        <taxon>Lepidoptera</taxon>
        <taxon>Glossata</taxon>
        <taxon>Ditrysia</taxon>
        <taxon>Tineoidea</taxon>
        <taxon>Psychidae</taxon>
        <taxon>Oiketicinae</taxon>
        <taxon>Eumeta</taxon>
    </lineage>
</organism>
<accession>A0A4C1VSN2</accession>
<dbReference type="AlphaFoldDB" id="A0A4C1VSN2"/>
<name>A0A4C1VSN2_EUMVA</name>
<reference evidence="2 3" key="1">
    <citation type="journal article" date="2019" name="Commun. Biol.">
        <title>The bagworm genome reveals a unique fibroin gene that provides high tensile strength.</title>
        <authorList>
            <person name="Kono N."/>
            <person name="Nakamura H."/>
            <person name="Ohtoshi R."/>
            <person name="Tomita M."/>
            <person name="Numata K."/>
            <person name="Arakawa K."/>
        </authorList>
    </citation>
    <scope>NUCLEOTIDE SEQUENCE [LARGE SCALE GENOMIC DNA]</scope>
</reference>
<dbReference type="Proteomes" id="UP000299102">
    <property type="component" value="Unassembled WGS sequence"/>
</dbReference>
<evidence type="ECO:0000313" key="3">
    <source>
        <dbReference type="Proteomes" id="UP000299102"/>
    </source>
</evidence>
<keyword evidence="3" id="KW-1185">Reference proteome</keyword>
<dbReference type="EMBL" id="BGZK01000412">
    <property type="protein sequence ID" value="GBP42118.1"/>
    <property type="molecule type" value="Genomic_DNA"/>
</dbReference>
<sequence length="193" mass="21790">MRASERHASLPLMVSPPKSERDRQKVKGTRPFHYRNKSRDSDLKRWFSVDRELPSTVVTNAMSTIVIDGRACSPSHSLPIVKLYSVLTPQHGPGFRHIRRGDLAPTRLSFGKSKTCYRFNFNDHLINESCRKSPLVRRPCGGRCPAEKGAHKMVQNVWAENSHNARWVRVELRAVEIRLGFPAGAGARALQPA</sequence>
<feature type="region of interest" description="Disordered" evidence="1">
    <location>
        <begin position="1"/>
        <end position="29"/>
    </location>
</feature>
<comment type="caution">
    <text evidence="2">The sequence shown here is derived from an EMBL/GenBank/DDBJ whole genome shotgun (WGS) entry which is preliminary data.</text>
</comment>